<dbReference type="Pfam" id="PF05199">
    <property type="entry name" value="GMC_oxred_C"/>
    <property type="match status" value="1"/>
</dbReference>
<dbReference type="PaxDb" id="121845-A0A3Q0J5F2"/>
<dbReference type="Gene3D" id="3.50.50.60">
    <property type="entry name" value="FAD/NAD(P)-binding domain"/>
    <property type="match status" value="2"/>
</dbReference>
<dbReference type="STRING" id="121845.A0A3Q0J5F2"/>
<dbReference type="Proteomes" id="UP000079169">
    <property type="component" value="Unplaced"/>
</dbReference>
<organism evidence="8 9">
    <name type="scientific">Diaphorina citri</name>
    <name type="common">Asian citrus psyllid</name>
    <dbReference type="NCBI Taxonomy" id="121845"/>
    <lineage>
        <taxon>Eukaryota</taxon>
        <taxon>Metazoa</taxon>
        <taxon>Ecdysozoa</taxon>
        <taxon>Arthropoda</taxon>
        <taxon>Hexapoda</taxon>
        <taxon>Insecta</taxon>
        <taxon>Pterygota</taxon>
        <taxon>Neoptera</taxon>
        <taxon>Paraneoptera</taxon>
        <taxon>Hemiptera</taxon>
        <taxon>Sternorrhyncha</taxon>
        <taxon>Psylloidea</taxon>
        <taxon>Psyllidae</taxon>
        <taxon>Diaphorininae</taxon>
        <taxon>Diaphorina</taxon>
    </lineage>
</organism>
<proteinExistence type="inferred from homology"/>
<sequence>MKDQDPVPHPGWSGERDATTDSPVCPQAMPYFPEKGDAIFGQEDWIVGAVYCTDDFKLTHQLNADFDRLLPLIVSCNWLPKDKRAEFVQKVKSFYLNNQPVGEDNLEGLIDSGKVMGGTTVLNGLMYCRGDSSDYDEYEKLGATGWGYKNVLPYFLKSEHNLQYNSSQNHARGGLLTVSHYNDLPDLGHTLLAAGRELGYPTDVDIGHGRLREGFYRAQMTTRNGARLSAAKAFVRPFLHRSNLKVLLNAQVMRVLFNEHNEAIGVQYMKNNRTHNLYAVKEVIISAGTIMSPVILMSSGIGNPDHLQEKELAVVDATLQVYGTRKLRVIDASVLPDVPSGNLMAPTIMVGEKGADHVKTTWSCTP</sequence>
<dbReference type="GO" id="GO:0050660">
    <property type="term" value="F:flavin adenine dinucleotide binding"/>
    <property type="evidence" value="ECO:0007669"/>
    <property type="project" value="InterPro"/>
</dbReference>
<dbReference type="InterPro" id="IPR007867">
    <property type="entry name" value="GMC_OxRtase_C"/>
</dbReference>
<comment type="similarity">
    <text evidence="2">Belongs to the GMC oxidoreductase family.</text>
</comment>
<dbReference type="PROSITE" id="PS00624">
    <property type="entry name" value="GMC_OXRED_2"/>
    <property type="match status" value="1"/>
</dbReference>
<protein>
    <submittedName>
        <fullName evidence="9">Uncharacterized protein LOC113468997</fullName>
    </submittedName>
</protein>
<gene>
    <name evidence="9" type="primary">LOC113468997</name>
</gene>
<keyword evidence="5" id="KW-0560">Oxidoreductase</keyword>
<evidence type="ECO:0000313" key="8">
    <source>
        <dbReference type="Proteomes" id="UP000079169"/>
    </source>
</evidence>
<dbReference type="Gene3D" id="4.10.450.10">
    <property type="entry name" value="Glucose Oxidase, domain 2"/>
    <property type="match status" value="1"/>
</dbReference>
<keyword evidence="3" id="KW-0285">Flavoprotein</keyword>
<dbReference type="InterPro" id="IPR036188">
    <property type="entry name" value="FAD/NAD-bd_sf"/>
</dbReference>
<feature type="region of interest" description="Disordered" evidence="6">
    <location>
        <begin position="1"/>
        <end position="24"/>
    </location>
</feature>
<dbReference type="PANTHER" id="PTHR11552">
    <property type="entry name" value="GLUCOSE-METHANOL-CHOLINE GMC OXIDOREDUCTASE"/>
    <property type="match status" value="1"/>
</dbReference>
<dbReference type="GO" id="GO:0016614">
    <property type="term" value="F:oxidoreductase activity, acting on CH-OH group of donors"/>
    <property type="evidence" value="ECO:0007669"/>
    <property type="project" value="InterPro"/>
</dbReference>
<dbReference type="AlphaFoldDB" id="A0A3Q0J5F2"/>
<dbReference type="InterPro" id="IPR012132">
    <property type="entry name" value="GMC_OxRdtase"/>
</dbReference>
<evidence type="ECO:0000256" key="4">
    <source>
        <dbReference type="ARBA" id="ARBA00022827"/>
    </source>
</evidence>
<evidence type="ECO:0000256" key="3">
    <source>
        <dbReference type="ARBA" id="ARBA00022630"/>
    </source>
</evidence>
<dbReference type="InterPro" id="IPR027424">
    <property type="entry name" value="Glucose_Oxidase_domain_2"/>
</dbReference>
<keyword evidence="8" id="KW-1185">Reference proteome</keyword>
<evidence type="ECO:0000256" key="1">
    <source>
        <dbReference type="ARBA" id="ARBA00001974"/>
    </source>
</evidence>
<dbReference type="KEGG" id="dci:113468997"/>
<evidence type="ECO:0000256" key="6">
    <source>
        <dbReference type="SAM" id="MobiDB-lite"/>
    </source>
</evidence>
<name>A0A3Q0J5F2_DIACI</name>
<keyword evidence="4" id="KW-0274">FAD</keyword>
<evidence type="ECO:0000256" key="2">
    <source>
        <dbReference type="ARBA" id="ARBA00010790"/>
    </source>
</evidence>
<dbReference type="RefSeq" id="XP_026682173.1">
    <property type="nucleotide sequence ID" value="XM_026826372.1"/>
</dbReference>
<evidence type="ECO:0000313" key="9">
    <source>
        <dbReference type="RefSeq" id="XP_026682173.1"/>
    </source>
</evidence>
<evidence type="ECO:0000256" key="5">
    <source>
        <dbReference type="ARBA" id="ARBA00023002"/>
    </source>
</evidence>
<dbReference type="InterPro" id="IPR000172">
    <property type="entry name" value="GMC_OxRdtase_N"/>
</dbReference>
<accession>A0A3Q0J5F2</accession>
<feature type="domain" description="Glucose-methanol-choline oxidoreductase N-terminal" evidence="7">
    <location>
        <begin position="288"/>
        <end position="302"/>
    </location>
</feature>
<dbReference type="PANTHER" id="PTHR11552:SF217">
    <property type="entry name" value="GLUCOSE DEHYDROGENASE [FAD, QUINONE]"/>
    <property type="match status" value="1"/>
</dbReference>
<reference evidence="9" key="1">
    <citation type="submission" date="2025-08" db="UniProtKB">
        <authorList>
            <consortium name="RefSeq"/>
        </authorList>
    </citation>
    <scope>IDENTIFICATION</scope>
</reference>
<dbReference type="SUPFAM" id="SSF51905">
    <property type="entry name" value="FAD/NAD(P)-binding domain"/>
    <property type="match status" value="1"/>
</dbReference>
<dbReference type="GeneID" id="113468997"/>
<dbReference type="Gene3D" id="3.30.560.10">
    <property type="entry name" value="Glucose Oxidase, domain 3"/>
    <property type="match status" value="1"/>
</dbReference>
<comment type="cofactor">
    <cofactor evidence="1">
        <name>FAD</name>
        <dbReference type="ChEBI" id="CHEBI:57692"/>
    </cofactor>
</comment>
<evidence type="ECO:0000259" key="7">
    <source>
        <dbReference type="PROSITE" id="PS00624"/>
    </source>
</evidence>
<dbReference type="Pfam" id="PF00732">
    <property type="entry name" value="GMC_oxred_N"/>
    <property type="match status" value="1"/>
</dbReference>